<feature type="compositionally biased region" description="Acidic residues" evidence="1">
    <location>
        <begin position="118"/>
        <end position="201"/>
    </location>
</feature>
<feature type="non-terminal residue" evidence="3">
    <location>
        <position position="377"/>
    </location>
</feature>
<proteinExistence type="predicted"/>
<dbReference type="EMBL" id="DF157098">
    <property type="protein sequence ID" value="GAB65562.1"/>
    <property type="molecule type" value="Genomic_DNA"/>
</dbReference>
<evidence type="ECO:0000313" key="3">
    <source>
        <dbReference type="EMBL" id="GAB65562.1"/>
    </source>
</evidence>
<keyword evidence="2" id="KW-0732">Signal</keyword>
<reference evidence="3 4" key="1">
    <citation type="journal article" date="2012" name="Nat. Genet.">
        <title>Plasmodium cynomolgi genome sequences provide insight into Plasmodium vivax and the monkey malaria clade.</title>
        <authorList>
            <person name="Tachibana S."/>
            <person name="Sullivan S.A."/>
            <person name="Kawai S."/>
            <person name="Nakamura S."/>
            <person name="Kim H.R."/>
            <person name="Goto N."/>
            <person name="Arisue N."/>
            <person name="Palacpac N.M.Q."/>
            <person name="Honma H."/>
            <person name="Yagi M."/>
            <person name="Tougan T."/>
            <person name="Katakai Y."/>
            <person name="Kaneko O."/>
            <person name="Mita T."/>
            <person name="Kita K."/>
            <person name="Yasutomi Y."/>
            <person name="Sutton P.L."/>
            <person name="Shakhbatyan R."/>
            <person name="Horii T."/>
            <person name="Yasunaga T."/>
            <person name="Barnwell J.W."/>
            <person name="Escalante A.A."/>
            <person name="Carlton J.M."/>
            <person name="Tanabe K."/>
        </authorList>
    </citation>
    <scope>NUCLEOTIDE SEQUENCE [LARGE SCALE GENOMIC DNA]</scope>
    <source>
        <strain evidence="3 4">B</strain>
    </source>
</reference>
<dbReference type="KEGG" id="pcy:PCYB_062940"/>
<evidence type="ECO:0000256" key="2">
    <source>
        <dbReference type="SAM" id="SignalP"/>
    </source>
</evidence>
<dbReference type="PhylomeDB" id="K6V8V4"/>
<dbReference type="GeneID" id="14691802"/>
<feature type="compositionally biased region" description="Basic and acidic residues" evidence="1">
    <location>
        <begin position="289"/>
        <end position="305"/>
    </location>
</feature>
<dbReference type="OMA" id="WDETHES"/>
<evidence type="ECO:0008006" key="5">
    <source>
        <dbReference type="Google" id="ProtNLM"/>
    </source>
</evidence>
<sequence length="377" mass="41371">MKKIIHISFFFLSLLILTREYKLTSGKITSHARGNLTIGSVDSNWVSDEKGIKEYKESNDDVEEEGESFREGGLGTHVGSNETEEGPLDEGGDTDVVENQQHEESVNSADVPTSGGDGEVDDEEVDGEEVDNEEVDGEEVDDEEVDGEEVGNEEVDGEEVDGDLVDTDVVDTDMVDDDEEVEHEQIDYEQVDDDAGDDPNWDETHESAPTEAESAGRSRPYHHRKNETNDEEQGNIDMDAVKMETHKRSGGDSGRQNNAMPVDANHLEGANEEGEEEKYPDGGSSTGGVDRESGESTPLEGKEVGNIDEQDDEEEDGGETKEPEEGGEEERSVPTSDAKAHDLLIGDYKNENDIKKEAGALVERMIKMLDESGRDNE</sequence>
<feature type="signal peptide" evidence="2">
    <location>
        <begin position="1"/>
        <end position="20"/>
    </location>
</feature>
<dbReference type="AlphaFoldDB" id="K6V8V4"/>
<dbReference type="RefSeq" id="XP_004221509.1">
    <property type="nucleotide sequence ID" value="XM_004221461.1"/>
</dbReference>
<keyword evidence="4" id="KW-1185">Reference proteome</keyword>
<feature type="region of interest" description="Disordered" evidence="1">
    <location>
        <begin position="55"/>
        <end position="345"/>
    </location>
</feature>
<evidence type="ECO:0000256" key="1">
    <source>
        <dbReference type="SAM" id="MobiDB-lite"/>
    </source>
</evidence>
<dbReference type="OrthoDB" id="387235at2759"/>
<feature type="compositionally biased region" description="Acidic residues" evidence="1">
    <location>
        <begin position="306"/>
        <end position="317"/>
    </location>
</feature>
<dbReference type="VEuPathDB" id="PlasmoDB:PCYB_062940"/>
<feature type="chain" id="PRO_5003897811" description="Merozoite surface protein 3" evidence="2">
    <location>
        <begin position="21"/>
        <end position="377"/>
    </location>
</feature>
<accession>K6V8V4</accession>
<dbReference type="Proteomes" id="UP000006319">
    <property type="component" value="Chromosome 6"/>
</dbReference>
<organism evidence="3 4">
    <name type="scientific">Plasmodium cynomolgi (strain B)</name>
    <dbReference type="NCBI Taxonomy" id="1120755"/>
    <lineage>
        <taxon>Eukaryota</taxon>
        <taxon>Sar</taxon>
        <taxon>Alveolata</taxon>
        <taxon>Apicomplexa</taxon>
        <taxon>Aconoidasida</taxon>
        <taxon>Haemosporida</taxon>
        <taxon>Plasmodiidae</taxon>
        <taxon>Plasmodium</taxon>
        <taxon>Plasmodium (Plasmodium)</taxon>
    </lineage>
</organism>
<protein>
    <recommendedName>
        <fullName evidence="5">Merozoite surface protein 3</fullName>
    </recommendedName>
</protein>
<feature type="compositionally biased region" description="Basic and acidic residues" evidence="1">
    <location>
        <begin position="239"/>
        <end position="250"/>
    </location>
</feature>
<feature type="compositionally biased region" description="Acidic residues" evidence="1">
    <location>
        <begin position="82"/>
        <end position="96"/>
    </location>
</feature>
<gene>
    <name evidence="3" type="ORF">PCYB_062940</name>
</gene>
<evidence type="ECO:0000313" key="4">
    <source>
        <dbReference type="Proteomes" id="UP000006319"/>
    </source>
</evidence>
<name>K6V8V4_PLACD</name>
<feature type="compositionally biased region" description="Basic and acidic residues" evidence="1">
    <location>
        <begin position="318"/>
        <end position="345"/>
    </location>
</feature>